<evidence type="ECO:0000256" key="6">
    <source>
        <dbReference type="ARBA" id="ARBA00023136"/>
    </source>
</evidence>
<evidence type="ECO:0000313" key="9">
    <source>
        <dbReference type="EMBL" id="MBC3863782.1"/>
    </source>
</evidence>
<feature type="transmembrane region" description="Helical" evidence="7">
    <location>
        <begin position="124"/>
        <end position="142"/>
    </location>
</feature>
<comment type="subcellular location">
    <subcellularLocation>
        <location evidence="1">Cell membrane</location>
        <topology evidence="1">Multi-pass membrane protein</topology>
    </subcellularLocation>
</comment>
<evidence type="ECO:0000256" key="3">
    <source>
        <dbReference type="ARBA" id="ARBA00022475"/>
    </source>
</evidence>
<dbReference type="PANTHER" id="PTHR40074">
    <property type="entry name" value="O-ACETYLTRANSFERASE WECH"/>
    <property type="match status" value="1"/>
</dbReference>
<keyword evidence="10" id="KW-1185">Reference proteome</keyword>
<dbReference type="AlphaFoldDB" id="A0A923HFV6"/>
<dbReference type="RefSeq" id="WP_186913725.1">
    <property type="nucleotide sequence ID" value="NZ_JACOFV010000017.1"/>
</dbReference>
<keyword evidence="9" id="KW-0808">Transferase</keyword>
<feature type="transmembrane region" description="Helical" evidence="7">
    <location>
        <begin position="231"/>
        <end position="252"/>
    </location>
</feature>
<dbReference type="EMBL" id="JACOFV010000017">
    <property type="protein sequence ID" value="MBC3863782.1"/>
    <property type="molecule type" value="Genomic_DNA"/>
</dbReference>
<evidence type="ECO:0000256" key="4">
    <source>
        <dbReference type="ARBA" id="ARBA00022692"/>
    </source>
</evidence>
<organism evidence="9 10">
    <name type="scientific">Undibacterium jejuense</name>
    <dbReference type="NCBI Taxonomy" id="1344949"/>
    <lineage>
        <taxon>Bacteria</taxon>
        <taxon>Pseudomonadati</taxon>
        <taxon>Pseudomonadota</taxon>
        <taxon>Betaproteobacteria</taxon>
        <taxon>Burkholderiales</taxon>
        <taxon>Oxalobacteraceae</taxon>
        <taxon>Undibacterium</taxon>
    </lineage>
</organism>
<feature type="transmembrane region" description="Helical" evidence="7">
    <location>
        <begin position="84"/>
        <end position="104"/>
    </location>
</feature>
<evidence type="ECO:0000256" key="2">
    <source>
        <dbReference type="ARBA" id="ARBA00007400"/>
    </source>
</evidence>
<reference evidence="9" key="1">
    <citation type="submission" date="2020-08" db="EMBL/GenBank/DDBJ databases">
        <title>Novel species isolated from subtropical streams in China.</title>
        <authorList>
            <person name="Lu H."/>
        </authorList>
    </citation>
    <scope>NUCLEOTIDE SEQUENCE</scope>
    <source>
        <strain evidence="9">KACC 12607</strain>
    </source>
</reference>
<comment type="similarity">
    <text evidence="2">Belongs to the acyltransferase 3 family.</text>
</comment>
<feature type="domain" description="Acyltransferase 3" evidence="8">
    <location>
        <begin position="6"/>
        <end position="313"/>
    </location>
</feature>
<evidence type="ECO:0000256" key="5">
    <source>
        <dbReference type="ARBA" id="ARBA00022989"/>
    </source>
</evidence>
<dbReference type="Pfam" id="PF01757">
    <property type="entry name" value="Acyl_transf_3"/>
    <property type="match status" value="1"/>
</dbReference>
<feature type="transmembrane region" description="Helical" evidence="7">
    <location>
        <begin position="7"/>
        <end position="25"/>
    </location>
</feature>
<dbReference type="Proteomes" id="UP000634011">
    <property type="component" value="Unassembled WGS sequence"/>
</dbReference>
<evidence type="ECO:0000259" key="8">
    <source>
        <dbReference type="Pfam" id="PF01757"/>
    </source>
</evidence>
<dbReference type="InterPro" id="IPR002656">
    <property type="entry name" value="Acyl_transf_3_dom"/>
</dbReference>
<dbReference type="GO" id="GO:0009246">
    <property type="term" value="P:enterobacterial common antigen biosynthetic process"/>
    <property type="evidence" value="ECO:0007669"/>
    <property type="project" value="TreeGrafter"/>
</dbReference>
<dbReference type="GO" id="GO:0016413">
    <property type="term" value="F:O-acetyltransferase activity"/>
    <property type="evidence" value="ECO:0007669"/>
    <property type="project" value="TreeGrafter"/>
</dbReference>
<keyword evidence="9" id="KW-0012">Acyltransferase</keyword>
<dbReference type="PANTHER" id="PTHR40074:SF2">
    <property type="entry name" value="O-ACETYLTRANSFERASE WECH"/>
    <property type="match status" value="1"/>
</dbReference>
<feature type="transmembrane region" description="Helical" evidence="7">
    <location>
        <begin position="199"/>
        <end position="219"/>
    </location>
</feature>
<comment type="caution">
    <text evidence="9">The sequence shown here is derived from an EMBL/GenBank/DDBJ whole genome shotgun (WGS) entry which is preliminary data.</text>
</comment>
<feature type="transmembrane region" description="Helical" evidence="7">
    <location>
        <begin position="298"/>
        <end position="317"/>
    </location>
</feature>
<keyword evidence="6 7" id="KW-0472">Membrane</keyword>
<keyword evidence="3" id="KW-1003">Cell membrane</keyword>
<keyword evidence="4 7" id="KW-0812">Transmembrane</keyword>
<protein>
    <submittedName>
        <fullName evidence="9">Acyltransferase</fullName>
    </submittedName>
</protein>
<name>A0A923HFV6_9BURK</name>
<evidence type="ECO:0000256" key="7">
    <source>
        <dbReference type="SAM" id="Phobius"/>
    </source>
</evidence>
<feature type="transmembrane region" description="Helical" evidence="7">
    <location>
        <begin position="264"/>
        <end position="286"/>
    </location>
</feature>
<gene>
    <name evidence="9" type="ORF">H8K32_16880</name>
</gene>
<dbReference type="GO" id="GO:0005886">
    <property type="term" value="C:plasma membrane"/>
    <property type="evidence" value="ECO:0007669"/>
    <property type="project" value="UniProtKB-SubCell"/>
</dbReference>
<feature type="transmembrane region" description="Helical" evidence="7">
    <location>
        <begin position="45"/>
        <end position="64"/>
    </location>
</feature>
<evidence type="ECO:0000256" key="1">
    <source>
        <dbReference type="ARBA" id="ARBA00004651"/>
    </source>
</evidence>
<evidence type="ECO:0000313" key="10">
    <source>
        <dbReference type="Proteomes" id="UP000634011"/>
    </source>
</evidence>
<feature type="transmembrane region" description="Helical" evidence="7">
    <location>
        <begin position="173"/>
        <end position="192"/>
    </location>
</feature>
<feature type="transmembrane region" description="Helical" evidence="7">
    <location>
        <begin position="149"/>
        <end position="167"/>
    </location>
</feature>
<proteinExistence type="inferred from homology"/>
<accession>A0A923HFV6</accession>
<sequence length="343" mass="38863">MQNRDHWVDYAKGIGILLVVYGHVSRGAYNAGIVMDAKLFKLIDSIIYSFHMPLFFLLSGIFFIPSLNKYGRQRLILDKVDSVFYPYVLWSLLQGFTEVFLSRFTTTKTSVDDVLSLLWQPRAQFWFLYVLFVVFVLMALTYREQRGAAALFVPLILIAAWISRFYVQLPFPVDFLATYLIYFYLGSQVRVWKDFIIEHASIVCAISGLLFGCLAWLFHGKLGLIYSDQSLLALPLALSGITMVCSLGFVLAKAELGMLKCLTLFGTCSMPIFLMHILAGSGVRIILNKFLYIDNASIHLILGTVIGILVPITVFQLSKKTSLPGLRYLFAPPPFLSLKRRMN</sequence>
<keyword evidence="5 7" id="KW-1133">Transmembrane helix</keyword>